<proteinExistence type="predicted"/>
<dbReference type="GO" id="GO:0005829">
    <property type="term" value="C:cytosol"/>
    <property type="evidence" value="ECO:0007669"/>
    <property type="project" value="TreeGrafter"/>
</dbReference>
<dbReference type="GO" id="GO:0033969">
    <property type="term" value="F:gamma-glutamyl-gamma-aminobutyrate hydrolase activity"/>
    <property type="evidence" value="ECO:0007669"/>
    <property type="project" value="TreeGrafter"/>
</dbReference>
<dbReference type="PANTHER" id="PTHR43235:SF1">
    <property type="entry name" value="GLUTAMINE AMIDOTRANSFERASE PB2B2.05-RELATED"/>
    <property type="match status" value="1"/>
</dbReference>
<dbReference type="GO" id="GO:0016740">
    <property type="term" value="F:transferase activity"/>
    <property type="evidence" value="ECO:0007669"/>
    <property type="project" value="UniProtKB-KW"/>
</dbReference>
<organism evidence="1 2">
    <name type="scientific">Roseospira marina</name>
    <dbReference type="NCBI Taxonomy" id="140057"/>
    <lineage>
        <taxon>Bacteria</taxon>
        <taxon>Pseudomonadati</taxon>
        <taxon>Pseudomonadota</taxon>
        <taxon>Alphaproteobacteria</taxon>
        <taxon>Rhodospirillales</taxon>
        <taxon>Rhodospirillaceae</taxon>
        <taxon>Roseospira</taxon>
    </lineage>
</organism>
<reference evidence="1 2" key="1">
    <citation type="submission" date="2019-09" db="EMBL/GenBank/DDBJ databases">
        <title>Genome sequence of Roseospira marina, one of the more divergent members of the non-sulfur purple photosynthetic bacterial family, the Rhodospirillaceae.</title>
        <authorList>
            <person name="Meyer T."/>
            <person name="Kyndt J."/>
        </authorList>
    </citation>
    <scope>NUCLEOTIDE SEQUENCE [LARGE SCALE GENOMIC DNA]</scope>
    <source>
        <strain evidence="1 2">DSM 15113</strain>
    </source>
</reference>
<dbReference type="EMBL" id="VWPJ01000010">
    <property type="protein sequence ID" value="KAA5605259.1"/>
    <property type="molecule type" value="Genomic_DNA"/>
</dbReference>
<dbReference type="PROSITE" id="PS51273">
    <property type="entry name" value="GATASE_TYPE_1"/>
    <property type="match status" value="1"/>
</dbReference>
<dbReference type="SUPFAM" id="SSF52317">
    <property type="entry name" value="Class I glutamine amidotransferase-like"/>
    <property type="match status" value="1"/>
</dbReference>
<dbReference type="Pfam" id="PF07722">
    <property type="entry name" value="Peptidase_C26"/>
    <property type="match status" value="1"/>
</dbReference>
<dbReference type="InterPro" id="IPR044668">
    <property type="entry name" value="PuuD-like"/>
</dbReference>
<sequence length="240" mass="26304">MSRRSSHTGRRPRIGVTTSAGCRGARLWPLHALALWRAGARPHRLTPTVSPSRVDRLDGLVIGGGDDIAAGVYGGDVRLDVRIDPARDRFELAALERAAVRGLPVLGICRGAQLLNISRGGTLHQDIHRAFADAPRHRTVLPRKQVTLATRGRLRRLLRRSSIRVNSLHHQAVDRLGTGLHVAARDRAGIVQAIEARGPRFLLGVQWHPELLFYQGRQVGLYHALTRAAARGRRRAAGAA</sequence>
<accession>A0A5M6IBY8</accession>
<evidence type="ECO:0000313" key="2">
    <source>
        <dbReference type="Proteomes" id="UP000324065"/>
    </source>
</evidence>
<keyword evidence="2" id="KW-1185">Reference proteome</keyword>
<keyword evidence="1" id="KW-0808">Transferase</keyword>
<dbReference type="CDD" id="cd01745">
    <property type="entry name" value="GATase1_2"/>
    <property type="match status" value="1"/>
</dbReference>
<keyword evidence="1" id="KW-0315">Glutamine amidotransferase</keyword>
<dbReference type="InterPro" id="IPR011697">
    <property type="entry name" value="Peptidase_C26"/>
</dbReference>
<dbReference type="OrthoDB" id="9813383at2"/>
<dbReference type="GO" id="GO:0006598">
    <property type="term" value="P:polyamine catabolic process"/>
    <property type="evidence" value="ECO:0007669"/>
    <property type="project" value="TreeGrafter"/>
</dbReference>
<name>A0A5M6IBY8_9PROT</name>
<evidence type="ECO:0000313" key="1">
    <source>
        <dbReference type="EMBL" id="KAA5605259.1"/>
    </source>
</evidence>
<dbReference type="AlphaFoldDB" id="A0A5M6IBY8"/>
<gene>
    <name evidence="1" type="ORF">F1188_11865</name>
</gene>
<dbReference type="InterPro" id="IPR029062">
    <property type="entry name" value="Class_I_gatase-like"/>
</dbReference>
<dbReference type="RefSeq" id="WP_150062639.1">
    <property type="nucleotide sequence ID" value="NZ_JACHII010000008.1"/>
</dbReference>
<comment type="caution">
    <text evidence="1">The sequence shown here is derived from an EMBL/GenBank/DDBJ whole genome shotgun (WGS) entry which is preliminary data.</text>
</comment>
<dbReference type="Gene3D" id="3.40.50.880">
    <property type="match status" value="1"/>
</dbReference>
<protein>
    <submittedName>
        <fullName evidence="1">Type 1 glutamine amidotransferase</fullName>
    </submittedName>
</protein>
<dbReference type="Proteomes" id="UP000324065">
    <property type="component" value="Unassembled WGS sequence"/>
</dbReference>
<dbReference type="PANTHER" id="PTHR43235">
    <property type="entry name" value="GLUTAMINE AMIDOTRANSFERASE PB2B2.05-RELATED"/>
    <property type="match status" value="1"/>
</dbReference>